<keyword evidence="3" id="KW-1185">Reference proteome</keyword>
<evidence type="ECO:0000313" key="3">
    <source>
        <dbReference type="Proteomes" id="UP000053989"/>
    </source>
</evidence>
<evidence type="ECO:0000256" key="1">
    <source>
        <dbReference type="SAM" id="MobiDB-lite"/>
    </source>
</evidence>
<feature type="compositionally biased region" description="Acidic residues" evidence="1">
    <location>
        <begin position="80"/>
        <end position="93"/>
    </location>
</feature>
<feature type="region of interest" description="Disordered" evidence="1">
    <location>
        <begin position="65"/>
        <end position="100"/>
    </location>
</feature>
<proteinExistence type="predicted"/>
<reference evidence="2 3" key="1">
    <citation type="submission" date="2014-04" db="EMBL/GenBank/DDBJ databases">
        <authorList>
            <consortium name="DOE Joint Genome Institute"/>
            <person name="Kuo A."/>
            <person name="Kohler A."/>
            <person name="Nagy L.G."/>
            <person name="Floudas D."/>
            <person name="Copeland A."/>
            <person name="Barry K.W."/>
            <person name="Cichocki N."/>
            <person name="Veneault-Fourrey C."/>
            <person name="LaButti K."/>
            <person name="Lindquist E.A."/>
            <person name="Lipzen A."/>
            <person name="Lundell T."/>
            <person name="Morin E."/>
            <person name="Murat C."/>
            <person name="Sun H."/>
            <person name="Tunlid A."/>
            <person name="Henrissat B."/>
            <person name="Grigoriev I.V."/>
            <person name="Hibbett D.S."/>
            <person name="Martin F."/>
            <person name="Nordberg H.P."/>
            <person name="Cantor M.N."/>
            <person name="Hua S.X."/>
        </authorList>
    </citation>
    <scope>NUCLEOTIDE SEQUENCE [LARGE SCALE GENOMIC DNA]</scope>
    <source>
        <strain evidence="2 3">Foug A</strain>
    </source>
</reference>
<organism evidence="2 3">
    <name type="scientific">Scleroderma citrinum Foug A</name>
    <dbReference type="NCBI Taxonomy" id="1036808"/>
    <lineage>
        <taxon>Eukaryota</taxon>
        <taxon>Fungi</taxon>
        <taxon>Dikarya</taxon>
        <taxon>Basidiomycota</taxon>
        <taxon>Agaricomycotina</taxon>
        <taxon>Agaricomycetes</taxon>
        <taxon>Agaricomycetidae</taxon>
        <taxon>Boletales</taxon>
        <taxon>Sclerodermatineae</taxon>
        <taxon>Sclerodermataceae</taxon>
        <taxon>Scleroderma</taxon>
    </lineage>
</organism>
<dbReference type="HOGENOM" id="CLU_756855_0_0_1"/>
<accession>A0A0C3DL04</accession>
<name>A0A0C3DL04_9AGAM</name>
<protein>
    <submittedName>
        <fullName evidence="2">Uncharacterized protein</fullName>
    </submittedName>
</protein>
<dbReference type="EMBL" id="KN822052">
    <property type="protein sequence ID" value="KIM61375.1"/>
    <property type="molecule type" value="Genomic_DNA"/>
</dbReference>
<evidence type="ECO:0000313" key="2">
    <source>
        <dbReference type="EMBL" id="KIM61375.1"/>
    </source>
</evidence>
<dbReference type="AlphaFoldDB" id="A0A0C3DL04"/>
<gene>
    <name evidence="2" type="ORF">SCLCIDRAFT_25861</name>
</gene>
<dbReference type="Proteomes" id="UP000053989">
    <property type="component" value="Unassembled WGS sequence"/>
</dbReference>
<reference evidence="3" key="2">
    <citation type="submission" date="2015-01" db="EMBL/GenBank/DDBJ databases">
        <title>Evolutionary Origins and Diversification of the Mycorrhizal Mutualists.</title>
        <authorList>
            <consortium name="DOE Joint Genome Institute"/>
            <consortium name="Mycorrhizal Genomics Consortium"/>
            <person name="Kohler A."/>
            <person name="Kuo A."/>
            <person name="Nagy L.G."/>
            <person name="Floudas D."/>
            <person name="Copeland A."/>
            <person name="Barry K.W."/>
            <person name="Cichocki N."/>
            <person name="Veneault-Fourrey C."/>
            <person name="LaButti K."/>
            <person name="Lindquist E.A."/>
            <person name="Lipzen A."/>
            <person name="Lundell T."/>
            <person name="Morin E."/>
            <person name="Murat C."/>
            <person name="Riley R."/>
            <person name="Ohm R."/>
            <person name="Sun H."/>
            <person name="Tunlid A."/>
            <person name="Henrissat B."/>
            <person name="Grigoriev I.V."/>
            <person name="Hibbett D.S."/>
            <person name="Martin F."/>
        </authorList>
    </citation>
    <scope>NUCLEOTIDE SEQUENCE [LARGE SCALE GENOMIC DNA]</scope>
    <source>
        <strain evidence="3">Foug A</strain>
    </source>
</reference>
<sequence>MSVLHSTGLETMFAGLTQIRNDHLNAEHQIDEQLHCNHLATLTEGALETSINFSAMEDDVHADSMNYAGTAQGPPSPAESDWDNDETGDEGDPQSEGQPVSSNVYSAYARLCLYNNSHRHQNDQQTCETHYANMHVSLDMQLPTLIERYLEQKHNGFINPKDEELASCHWFQVTTVDIFALIAKYSKDLEVYHVLYPTQTLDFEAWASEELEYLKNVGTEPLQDALAVKYVEALELLHKCQETYEKIISDNFVSYNSASFTPDSGLSYASSQATKQGHVARRSAECTLQNQTNIIEELEATLGIEVEARWMPQSSKYQEVLKYTRRCQFIRTIKDLEGLVVQQLFKLSKANLSLMGWSFFHLDAKF</sequence>
<dbReference type="OrthoDB" id="3251205at2759"/>
<dbReference type="InParanoid" id="A0A0C3DL04"/>